<accession>A0A7S8FCH7</accession>
<organism evidence="1 2">
    <name type="scientific">Candidatus Nitrospira kreftii</name>
    <dbReference type="NCBI Taxonomy" id="2652173"/>
    <lineage>
        <taxon>Bacteria</taxon>
        <taxon>Pseudomonadati</taxon>
        <taxon>Nitrospirota</taxon>
        <taxon>Nitrospiria</taxon>
        <taxon>Nitrospirales</taxon>
        <taxon>Nitrospiraceae</taxon>
        <taxon>Nitrospira</taxon>
    </lineage>
</organism>
<evidence type="ECO:0000313" key="1">
    <source>
        <dbReference type="EMBL" id="QPD03323.1"/>
    </source>
</evidence>
<dbReference type="AlphaFoldDB" id="A0A7S8FCH7"/>
<name>A0A7S8FCH7_9BACT</name>
<proteinExistence type="predicted"/>
<reference evidence="1 2" key="1">
    <citation type="journal article" date="2020" name="ISME J.">
        <title>Enrichment and physiological characterization of a novel comammox Nitrospira indicates ammonium inhibition of complete nitrification.</title>
        <authorList>
            <person name="Sakoula D."/>
            <person name="Koch H."/>
            <person name="Frank J."/>
            <person name="Jetten M.S.M."/>
            <person name="van Kessel M.A.H.J."/>
            <person name="Lucker S."/>
        </authorList>
    </citation>
    <scope>NUCLEOTIDE SEQUENCE [LARGE SCALE GENOMIC DNA]</scope>
    <source>
        <strain evidence="1">Comreactor17</strain>
    </source>
</reference>
<sequence>MPISTELSGAERLLRQFCTPDRHLMSAYEVPQPILNSPSQEPQEHWHIVEGEELEQRPGRRPAMYY</sequence>
<dbReference type="EMBL" id="CP047423">
    <property type="protein sequence ID" value="QPD03323.1"/>
    <property type="molecule type" value="Genomic_DNA"/>
</dbReference>
<protein>
    <submittedName>
        <fullName evidence="1">Uncharacterized protein</fullName>
    </submittedName>
</protein>
<dbReference type="KEGG" id="nkf:Nkreftii_001097"/>
<dbReference type="Proteomes" id="UP000593737">
    <property type="component" value="Chromosome"/>
</dbReference>
<gene>
    <name evidence="1" type="ORF">Nkreftii_001097</name>
</gene>
<evidence type="ECO:0000313" key="2">
    <source>
        <dbReference type="Proteomes" id="UP000593737"/>
    </source>
</evidence>